<feature type="transmembrane region" description="Helical" evidence="2">
    <location>
        <begin position="54"/>
        <end position="79"/>
    </location>
</feature>
<name>A0ABW7D0X2_9GAMM</name>
<dbReference type="EMBL" id="JBHGCJ010000014">
    <property type="protein sequence ID" value="MFG6110842.1"/>
    <property type="molecule type" value="Genomic_DNA"/>
</dbReference>
<dbReference type="RefSeq" id="WP_394164325.1">
    <property type="nucleotide sequence ID" value="NZ_JBHGCJ010000014.1"/>
</dbReference>
<evidence type="ECO:0000313" key="3">
    <source>
        <dbReference type="EMBL" id="MFG6110842.1"/>
    </source>
</evidence>
<feature type="transmembrane region" description="Helical" evidence="2">
    <location>
        <begin position="20"/>
        <end position="42"/>
    </location>
</feature>
<proteinExistence type="predicted"/>
<protein>
    <recommendedName>
        <fullName evidence="5">Transmembrane protein</fullName>
    </recommendedName>
</protein>
<evidence type="ECO:0000313" key="4">
    <source>
        <dbReference type="Proteomes" id="UP001605261"/>
    </source>
</evidence>
<keyword evidence="2" id="KW-1133">Transmembrane helix</keyword>
<accession>A0ABW7D0X2</accession>
<keyword evidence="2" id="KW-0472">Membrane</keyword>
<dbReference type="Proteomes" id="UP001605261">
    <property type="component" value="Unassembled WGS sequence"/>
</dbReference>
<evidence type="ECO:0000256" key="2">
    <source>
        <dbReference type="SAM" id="Phobius"/>
    </source>
</evidence>
<keyword evidence="4" id="KW-1185">Reference proteome</keyword>
<feature type="region of interest" description="Disordered" evidence="1">
    <location>
        <begin position="258"/>
        <end position="283"/>
    </location>
</feature>
<reference evidence="3 4" key="1">
    <citation type="submission" date="2024-09" db="EMBL/GenBank/DDBJ databases">
        <authorList>
            <consortium name="All-Russian atlas of soil microorganisms"/>
            <consortium name="as a basis for the search for new antimicrobial producers and enzymes with unique properties"/>
            <person name="Sokolova E.A."/>
            <person name="Voronina E.N."/>
        </authorList>
    </citation>
    <scope>NUCLEOTIDE SEQUENCE [LARGE SCALE GENOMIC DNA]</scope>
    <source>
        <strain evidence="3 4">AF-22b-331.1</strain>
    </source>
</reference>
<organism evidence="3 4">
    <name type="scientific">Stenotrophomonas nematodicola</name>
    <dbReference type="NCBI Taxonomy" id="2656746"/>
    <lineage>
        <taxon>Bacteria</taxon>
        <taxon>Pseudomonadati</taxon>
        <taxon>Pseudomonadota</taxon>
        <taxon>Gammaproteobacteria</taxon>
        <taxon>Lysobacterales</taxon>
        <taxon>Lysobacteraceae</taxon>
        <taxon>Stenotrophomonas</taxon>
    </lineage>
</organism>
<comment type="caution">
    <text evidence="3">The sequence shown here is derived from an EMBL/GenBank/DDBJ whole genome shotgun (WGS) entry which is preliminary data.</text>
</comment>
<evidence type="ECO:0008006" key="5">
    <source>
        <dbReference type="Google" id="ProtNLM"/>
    </source>
</evidence>
<sequence>MQDAQYWMMEFWTGLSLLDLVGGTVLGTLFGLLLGIAIWLAMHRRGWLARRNRWHHWTLATYVVLLPLLFCATGLQLGFTAGAQRALYKQIDHFQPHLQTLVAGWMVDIERSLDDPALATLMRSDATVHQVTRQVVDDYLADHPLPGAGYLQGEGTLQRWTRRGVDHVRSALMSQWVEDSLSKEAAGVSGVDKKVFREALGMRMNELLHTQGAIRLLKAQLTSMMPGIYLGLLLPLLIVMTLVLLEIGLARRYGWRRPSVAPTGTNPPAQTMRVAPPDTTPAA</sequence>
<evidence type="ECO:0000256" key="1">
    <source>
        <dbReference type="SAM" id="MobiDB-lite"/>
    </source>
</evidence>
<gene>
    <name evidence="3" type="ORF">ACEU0G_000723</name>
</gene>
<feature type="transmembrane region" description="Helical" evidence="2">
    <location>
        <begin position="228"/>
        <end position="249"/>
    </location>
</feature>
<keyword evidence="2" id="KW-0812">Transmembrane</keyword>